<keyword evidence="7 16" id="KW-0963">Cytoplasm</keyword>
<organism evidence="17 18">
    <name type="scientific">Thalassotalea eurytherma</name>
    <dbReference type="NCBI Taxonomy" id="1144278"/>
    <lineage>
        <taxon>Bacteria</taxon>
        <taxon>Pseudomonadati</taxon>
        <taxon>Pseudomonadota</taxon>
        <taxon>Gammaproteobacteria</taxon>
        <taxon>Alteromonadales</taxon>
        <taxon>Colwelliaceae</taxon>
        <taxon>Thalassotalea</taxon>
    </lineage>
</organism>
<keyword evidence="13 16" id="KW-0173">Coenzyme A biosynthesis</keyword>
<comment type="subunit">
    <text evidence="5 16">Homodimer.</text>
</comment>
<proteinExistence type="inferred from homology"/>
<dbReference type="EMBL" id="BSSU01000012">
    <property type="protein sequence ID" value="GLX82962.1"/>
    <property type="molecule type" value="Genomic_DNA"/>
</dbReference>
<dbReference type="PANTHER" id="PTHR34265">
    <property type="entry name" value="TYPE III PANTOTHENATE KINASE"/>
    <property type="match status" value="1"/>
</dbReference>
<comment type="pathway">
    <text evidence="4 16">Cofactor biosynthesis; coenzyme A biosynthesis; CoA from (R)-pantothenate: step 1/5.</text>
</comment>
<feature type="binding site" evidence="16">
    <location>
        <position position="122"/>
    </location>
    <ligand>
        <name>ATP</name>
        <dbReference type="ChEBI" id="CHEBI:30616"/>
    </ligand>
</feature>
<evidence type="ECO:0000256" key="5">
    <source>
        <dbReference type="ARBA" id="ARBA00011738"/>
    </source>
</evidence>
<dbReference type="Pfam" id="PF03309">
    <property type="entry name" value="Pan_kinase"/>
    <property type="match status" value="1"/>
</dbReference>
<evidence type="ECO:0000256" key="12">
    <source>
        <dbReference type="ARBA" id="ARBA00022958"/>
    </source>
</evidence>
<feature type="binding site" evidence="16">
    <location>
        <begin position="96"/>
        <end position="99"/>
    </location>
    <ligand>
        <name>substrate</name>
    </ligand>
</feature>
<evidence type="ECO:0000256" key="15">
    <source>
        <dbReference type="ARBA" id="ARBA00040883"/>
    </source>
</evidence>
<evidence type="ECO:0000256" key="2">
    <source>
        <dbReference type="ARBA" id="ARBA00001958"/>
    </source>
</evidence>
<keyword evidence="10 16" id="KW-0418">Kinase</keyword>
<dbReference type="Gene3D" id="3.30.420.40">
    <property type="match status" value="2"/>
</dbReference>
<gene>
    <name evidence="16 17" type="primary">coaX</name>
    <name evidence="17" type="ORF">theurythT_24140</name>
</gene>
<accession>A0ABQ6H4B6</accession>
<evidence type="ECO:0000256" key="1">
    <source>
        <dbReference type="ARBA" id="ARBA00001206"/>
    </source>
</evidence>
<dbReference type="PANTHER" id="PTHR34265:SF1">
    <property type="entry name" value="TYPE III PANTOTHENATE KINASE"/>
    <property type="match status" value="1"/>
</dbReference>
<dbReference type="EC" id="2.7.1.33" evidence="6 16"/>
<evidence type="ECO:0000256" key="3">
    <source>
        <dbReference type="ARBA" id="ARBA00004496"/>
    </source>
</evidence>
<keyword evidence="11 16" id="KW-0067">ATP-binding</keyword>
<keyword evidence="8 16" id="KW-0808">Transferase</keyword>
<keyword evidence="16" id="KW-0479">Metal-binding</keyword>
<feature type="binding site" evidence="16">
    <location>
        <position position="174"/>
    </location>
    <ligand>
        <name>substrate</name>
    </ligand>
</feature>
<dbReference type="Proteomes" id="UP001157133">
    <property type="component" value="Unassembled WGS sequence"/>
</dbReference>
<evidence type="ECO:0000256" key="13">
    <source>
        <dbReference type="ARBA" id="ARBA00022993"/>
    </source>
</evidence>
<dbReference type="HAMAP" id="MF_01274">
    <property type="entry name" value="Pantothen_kinase_3"/>
    <property type="match status" value="1"/>
</dbReference>
<dbReference type="RefSeq" id="WP_284208356.1">
    <property type="nucleotide sequence ID" value="NZ_BSSU01000012.1"/>
</dbReference>
<name>A0ABQ6H4B6_9GAMM</name>
<evidence type="ECO:0000256" key="9">
    <source>
        <dbReference type="ARBA" id="ARBA00022741"/>
    </source>
</evidence>
<dbReference type="InterPro" id="IPR043129">
    <property type="entry name" value="ATPase_NBD"/>
</dbReference>
<evidence type="ECO:0000256" key="14">
    <source>
        <dbReference type="ARBA" id="ARBA00038036"/>
    </source>
</evidence>
<comment type="catalytic activity">
    <reaction evidence="1 16">
        <text>(R)-pantothenate + ATP = (R)-4'-phosphopantothenate + ADP + H(+)</text>
        <dbReference type="Rhea" id="RHEA:16373"/>
        <dbReference type="ChEBI" id="CHEBI:10986"/>
        <dbReference type="ChEBI" id="CHEBI:15378"/>
        <dbReference type="ChEBI" id="CHEBI:29032"/>
        <dbReference type="ChEBI" id="CHEBI:30616"/>
        <dbReference type="ChEBI" id="CHEBI:456216"/>
        <dbReference type="EC" id="2.7.1.33"/>
    </reaction>
</comment>
<feature type="active site" description="Proton acceptor" evidence="16">
    <location>
        <position position="98"/>
    </location>
</feature>
<comment type="cofactor">
    <cofactor evidence="2">
        <name>K(+)</name>
        <dbReference type="ChEBI" id="CHEBI:29103"/>
    </cofactor>
</comment>
<evidence type="ECO:0000256" key="6">
    <source>
        <dbReference type="ARBA" id="ARBA00012102"/>
    </source>
</evidence>
<feature type="binding site" evidence="16">
    <location>
        <position position="89"/>
    </location>
    <ligand>
        <name>substrate</name>
    </ligand>
</feature>
<feature type="binding site" evidence="16">
    <location>
        <begin position="6"/>
        <end position="13"/>
    </location>
    <ligand>
        <name>ATP</name>
        <dbReference type="ChEBI" id="CHEBI:30616"/>
    </ligand>
</feature>
<evidence type="ECO:0000256" key="7">
    <source>
        <dbReference type="ARBA" id="ARBA00022490"/>
    </source>
</evidence>
<evidence type="ECO:0000256" key="11">
    <source>
        <dbReference type="ARBA" id="ARBA00022840"/>
    </source>
</evidence>
<evidence type="ECO:0000313" key="18">
    <source>
        <dbReference type="Proteomes" id="UP001157133"/>
    </source>
</evidence>
<dbReference type="GO" id="GO:0016301">
    <property type="term" value="F:kinase activity"/>
    <property type="evidence" value="ECO:0007669"/>
    <property type="project" value="UniProtKB-KW"/>
</dbReference>
<evidence type="ECO:0000256" key="16">
    <source>
        <dbReference type="HAMAP-Rule" id="MF_01274"/>
    </source>
</evidence>
<evidence type="ECO:0000256" key="10">
    <source>
        <dbReference type="ARBA" id="ARBA00022777"/>
    </source>
</evidence>
<comment type="cofactor">
    <cofactor evidence="16">
        <name>NH4(+)</name>
        <dbReference type="ChEBI" id="CHEBI:28938"/>
    </cofactor>
    <cofactor evidence="16">
        <name>K(+)</name>
        <dbReference type="ChEBI" id="CHEBI:29103"/>
    </cofactor>
    <text evidence="16">A monovalent cation. Ammonium or potassium.</text>
</comment>
<keyword evidence="12 16" id="KW-0630">Potassium</keyword>
<evidence type="ECO:0000256" key="8">
    <source>
        <dbReference type="ARBA" id="ARBA00022679"/>
    </source>
</evidence>
<sequence length="260" mass="28560">MTLLIDIGNTRLKYVRHTENGFTKSQSINNDEINVEQLALLFSNEIEVIVSSVADNKLLELIEQVAYKHQITIVRAQTQKETNGVICGYDNYQQMGVDRWLAIIGAQCLVPNKYLIVVDAGTATTIDVIDKNKKHLGGWILPGVKTIHDAIIEKTAQVSSTFKPVEAIAFGLNTADNVNQASWAASIGLIEQAIRTLGSNQSLASDKIKLSIEIIFTGGNGAELAKLYRQQSGLQVIGKYQVVDNLVFHGLNTYQKCATK</sequence>
<dbReference type="NCBIfam" id="TIGR00671">
    <property type="entry name" value="baf"/>
    <property type="match status" value="1"/>
</dbReference>
<evidence type="ECO:0000256" key="4">
    <source>
        <dbReference type="ARBA" id="ARBA00005225"/>
    </source>
</evidence>
<dbReference type="InterPro" id="IPR004619">
    <property type="entry name" value="Type_III_PanK"/>
</dbReference>
<feature type="binding site" evidence="16">
    <location>
        <position position="119"/>
    </location>
    <ligand>
        <name>K(+)</name>
        <dbReference type="ChEBI" id="CHEBI:29103"/>
    </ligand>
</feature>
<evidence type="ECO:0000313" key="17">
    <source>
        <dbReference type="EMBL" id="GLX82962.1"/>
    </source>
</evidence>
<dbReference type="SUPFAM" id="SSF53067">
    <property type="entry name" value="Actin-like ATPase domain"/>
    <property type="match status" value="2"/>
</dbReference>
<comment type="subcellular location">
    <subcellularLocation>
        <location evidence="3 16">Cytoplasm</location>
    </subcellularLocation>
</comment>
<keyword evidence="9 16" id="KW-0547">Nucleotide-binding</keyword>
<comment type="caution">
    <text evidence="17">The sequence shown here is derived from an EMBL/GenBank/DDBJ whole genome shotgun (WGS) entry which is preliminary data.</text>
</comment>
<protein>
    <recommendedName>
        <fullName evidence="15 16">Type III pantothenate kinase</fullName>
        <ecNumber evidence="6 16">2.7.1.33</ecNumber>
    </recommendedName>
    <alternativeName>
        <fullName evidence="16">PanK-III</fullName>
    </alternativeName>
    <alternativeName>
        <fullName evidence="16">Pantothenic acid kinase</fullName>
    </alternativeName>
</protein>
<dbReference type="CDD" id="cd24015">
    <property type="entry name" value="ASKHA_NBD_PanK-III"/>
    <property type="match status" value="1"/>
</dbReference>
<comment type="function">
    <text evidence="16">Catalyzes the phosphorylation of pantothenate (Pan), the first step in CoA biosynthesis.</text>
</comment>
<keyword evidence="18" id="KW-1185">Reference proteome</keyword>
<reference evidence="17 18" key="1">
    <citation type="submission" date="2023-03" db="EMBL/GenBank/DDBJ databases">
        <title>Draft genome sequence of Thalassotalea eurytherma JCM 18482T.</title>
        <authorList>
            <person name="Sawabe T."/>
        </authorList>
    </citation>
    <scope>NUCLEOTIDE SEQUENCE [LARGE SCALE GENOMIC DNA]</scope>
    <source>
        <strain evidence="17 18">JCM 18482</strain>
    </source>
</reference>
<comment type="similarity">
    <text evidence="14 16">Belongs to the type III pantothenate kinase family.</text>
</comment>